<organism evidence="2 3">
    <name type="scientific">Serendipita vermifera MAFF 305830</name>
    <dbReference type="NCBI Taxonomy" id="933852"/>
    <lineage>
        <taxon>Eukaryota</taxon>
        <taxon>Fungi</taxon>
        <taxon>Dikarya</taxon>
        <taxon>Basidiomycota</taxon>
        <taxon>Agaricomycotina</taxon>
        <taxon>Agaricomycetes</taxon>
        <taxon>Sebacinales</taxon>
        <taxon>Serendipitaceae</taxon>
        <taxon>Serendipita</taxon>
    </lineage>
</organism>
<dbReference type="AlphaFoldDB" id="A0A0C3AZ66"/>
<dbReference type="HOGENOM" id="CLU_283875_0_0_1"/>
<dbReference type="EMBL" id="KN824323">
    <property type="protein sequence ID" value="KIM24541.1"/>
    <property type="molecule type" value="Genomic_DNA"/>
</dbReference>
<evidence type="ECO:0000313" key="3">
    <source>
        <dbReference type="Proteomes" id="UP000054097"/>
    </source>
</evidence>
<evidence type="ECO:0000256" key="1">
    <source>
        <dbReference type="SAM" id="Coils"/>
    </source>
</evidence>
<keyword evidence="3" id="KW-1185">Reference proteome</keyword>
<feature type="coiled-coil region" evidence="1">
    <location>
        <begin position="674"/>
        <end position="701"/>
    </location>
</feature>
<dbReference type="OrthoDB" id="2986786at2759"/>
<accession>A0A0C3AZ66</accession>
<evidence type="ECO:0008006" key="4">
    <source>
        <dbReference type="Google" id="ProtNLM"/>
    </source>
</evidence>
<feature type="coiled-coil region" evidence="1">
    <location>
        <begin position="31"/>
        <end position="72"/>
    </location>
</feature>
<evidence type="ECO:0000313" key="2">
    <source>
        <dbReference type="EMBL" id="KIM24541.1"/>
    </source>
</evidence>
<dbReference type="PANTHER" id="PTHR38926:SF5">
    <property type="entry name" value="F-BOX AND LEUCINE-RICH REPEAT PROTEIN 6"/>
    <property type="match status" value="1"/>
</dbReference>
<sequence>MSNAQLDDTDLFPRANRNPTLAEEAAVKQILAEEEEVLARLNVSIEKYKKNLDLAQKNVSLFKERMAQAKARQSLAVQLRDDLRGGLENMQRINTLEEAGVVTDTEADEDTVHHKQELQAILQSRKVIVQGITKQIEDAESSIMRQTKALAIVRGEFQGSLSVEGISIQTLRSAMRQRKQLLLSIQSKKNVLRPIWRLPHEIWSQIFRETTHRPLSRAKYIAPSEEAWRQPFTLSAVCYQWRSICRADPRLWQDPVVIVDDENHPTESDFETHLALTAGVLETLTIFARGLSEPISSHSILKQLSSIKALNVLIADIWGSTCTNTLLTFDSPMPALRELSIDMQEDHDFPGLFATIHQSGTNLRKLHFVGDMNPGESSPTPDTRTTLANLQEISMSCQNLLQYFVPNFMCPSLQKISFPTPEMPQETNWDLFFAQGSPATTINEVDIFSMDCDVVQNILPFLDKLRNLNTLTLQEDSVEPVLQAKISVMTDAQSGEGYSLLCFRTLETLRVKSYTGTGEVVLQYVEALQGLQGNDANQDSIQDCLKAIVFEDCPDITESVKSDSLHVWRVARTPRSMDKVERHNRFPSIFDISGSTFMDNYRYLVQGDPSAVNQPDSTRKAQTWIFIFAMPNVQLDDNDLFPRSNRNPTPASEAMVKQLLAKEEESLAHLDKFIEECNETLDLARKNITSSKERMRKAKMRQVVAVQLRDALRNGLESIRGMDIMGEETNSGTQITEEKDEDDDTINYSRELQNLLQPREITILGILKQIEDAESLIARQAETFSIAYEEFQSSLFVERISQVTLGSTASQRLQAVTSIQSKKDAIRPICRLPREILNQIFRETAYQPLRKAEYIKWRRVPNTWRQPFILSSVCYQWRSVCRADPQLWKDPIIIVENDENGSLPDLQTHCTLTGGILDTLTIVAHNAPSFDSPMQALEELTIDLLWYHRFPRLIAVIHESGTKLCKFHFTGHLGPYRANSTANPGTTLASLREISMSCKNLLEWFLPNFVCPSLRKISFLSSEMPEETDWDPFFSGGNLATTIEDVDIAPMSWSSVPNIILLFLDKLRNLNTLTLQDASVEPIKAIHFSAFRLSRL</sequence>
<keyword evidence="1" id="KW-0175">Coiled coil</keyword>
<dbReference type="Gene3D" id="1.20.1280.50">
    <property type="match status" value="1"/>
</dbReference>
<protein>
    <recommendedName>
        <fullName evidence="4">F-box domain-containing protein</fullName>
    </recommendedName>
</protein>
<gene>
    <name evidence="2" type="ORF">M408DRAFT_317549</name>
</gene>
<dbReference type="Proteomes" id="UP000054097">
    <property type="component" value="Unassembled WGS sequence"/>
</dbReference>
<proteinExistence type="predicted"/>
<reference evidence="2 3" key="1">
    <citation type="submission" date="2014-04" db="EMBL/GenBank/DDBJ databases">
        <authorList>
            <consortium name="DOE Joint Genome Institute"/>
            <person name="Kuo A."/>
            <person name="Zuccaro A."/>
            <person name="Kohler A."/>
            <person name="Nagy L.G."/>
            <person name="Floudas D."/>
            <person name="Copeland A."/>
            <person name="Barry K.W."/>
            <person name="Cichocki N."/>
            <person name="Veneault-Fourrey C."/>
            <person name="LaButti K."/>
            <person name="Lindquist E.A."/>
            <person name="Lipzen A."/>
            <person name="Lundell T."/>
            <person name="Morin E."/>
            <person name="Murat C."/>
            <person name="Sun H."/>
            <person name="Tunlid A."/>
            <person name="Henrissat B."/>
            <person name="Grigoriev I.V."/>
            <person name="Hibbett D.S."/>
            <person name="Martin F."/>
            <person name="Nordberg H.P."/>
            <person name="Cantor M.N."/>
            <person name="Hua S.X."/>
        </authorList>
    </citation>
    <scope>NUCLEOTIDE SEQUENCE [LARGE SCALE GENOMIC DNA]</scope>
    <source>
        <strain evidence="2 3">MAFF 305830</strain>
    </source>
</reference>
<name>A0A0C3AZ66_SERVB</name>
<dbReference type="PANTHER" id="PTHR38926">
    <property type="entry name" value="F-BOX DOMAIN CONTAINING PROTEIN, EXPRESSED"/>
    <property type="match status" value="1"/>
</dbReference>
<reference evidence="3" key="2">
    <citation type="submission" date="2015-01" db="EMBL/GenBank/DDBJ databases">
        <title>Evolutionary Origins and Diversification of the Mycorrhizal Mutualists.</title>
        <authorList>
            <consortium name="DOE Joint Genome Institute"/>
            <consortium name="Mycorrhizal Genomics Consortium"/>
            <person name="Kohler A."/>
            <person name="Kuo A."/>
            <person name="Nagy L.G."/>
            <person name="Floudas D."/>
            <person name="Copeland A."/>
            <person name="Barry K.W."/>
            <person name="Cichocki N."/>
            <person name="Veneault-Fourrey C."/>
            <person name="LaButti K."/>
            <person name="Lindquist E.A."/>
            <person name="Lipzen A."/>
            <person name="Lundell T."/>
            <person name="Morin E."/>
            <person name="Murat C."/>
            <person name="Riley R."/>
            <person name="Ohm R."/>
            <person name="Sun H."/>
            <person name="Tunlid A."/>
            <person name="Henrissat B."/>
            <person name="Grigoriev I.V."/>
            <person name="Hibbett D.S."/>
            <person name="Martin F."/>
        </authorList>
    </citation>
    <scope>NUCLEOTIDE SEQUENCE [LARGE SCALE GENOMIC DNA]</scope>
    <source>
        <strain evidence="3">MAFF 305830</strain>
    </source>
</reference>